<reference evidence="4" key="1">
    <citation type="submission" date="2025-08" db="UniProtKB">
        <authorList>
            <consortium name="RefSeq"/>
        </authorList>
    </citation>
    <scope>IDENTIFICATION</scope>
</reference>
<dbReference type="CDD" id="cd00077">
    <property type="entry name" value="HDc"/>
    <property type="match status" value="1"/>
</dbReference>
<dbReference type="InterPro" id="IPR006674">
    <property type="entry name" value="HD_domain"/>
</dbReference>
<feature type="domain" description="HD" evidence="2">
    <location>
        <begin position="57"/>
        <end position="210"/>
    </location>
</feature>
<evidence type="ECO:0000259" key="2">
    <source>
        <dbReference type="PROSITE" id="PS51831"/>
    </source>
</evidence>
<dbReference type="PROSITE" id="PS51831">
    <property type="entry name" value="HD"/>
    <property type="match status" value="1"/>
</dbReference>
<dbReference type="RefSeq" id="XP_005092650.2">
    <property type="nucleotide sequence ID" value="XM_005092593.3"/>
</dbReference>
<organism evidence="3 4">
    <name type="scientific">Aplysia californica</name>
    <name type="common">California sea hare</name>
    <dbReference type="NCBI Taxonomy" id="6500"/>
    <lineage>
        <taxon>Eukaryota</taxon>
        <taxon>Metazoa</taxon>
        <taxon>Spiralia</taxon>
        <taxon>Lophotrochozoa</taxon>
        <taxon>Mollusca</taxon>
        <taxon>Gastropoda</taxon>
        <taxon>Heterobranchia</taxon>
        <taxon>Euthyneura</taxon>
        <taxon>Tectipleura</taxon>
        <taxon>Aplysiida</taxon>
        <taxon>Aplysioidea</taxon>
        <taxon>Aplysiidae</taxon>
        <taxon>Aplysia</taxon>
    </lineage>
</organism>
<keyword evidence="3" id="KW-1185">Reference proteome</keyword>
<dbReference type="Gene3D" id="1.10.3210.10">
    <property type="entry name" value="Hypothetical protein af1432"/>
    <property type="match status" value="1"/>
</dbReference>
<proteinExistence type="inferred from homology"/>
<dbReference type="Proteomes" id="UP000694888">
    <property type="component" value="Unplaced"/>
</dbReference>
<dbReference type="SMART" id="SM00471">
    <property type="entry name" value="HDc"/>
    <property type="match status" value="1"/>
</dbReference>
<dbReference type="Gene3D" id="3.30.70.2760">
    <property type="match status" value="1"/>
</dbReference>
<dbReference type="InterPro" id="IPR003607">
    <property type="entry name" value="HD/PDEase_dom"/>
</dbReference>
<gene>
    <name evidence="4" type="primary">LOC101863959</name>
</gene>
<evidence type="ECO:0000313" key="4">
    <source>
        <dbReference type="RefSeq" id="XP_005092650.2"/>
    </source>
</evidence>
<accession>A0ABM0JFQ9</accession>
<dbReference type="InterPro" id="IPR050135">
    <property type="entry name" value="dGTPase-like"/>
</dbReference>
<name>A0ABM0JFQ9_APLCA</name>
<sequence length="469" mass="53906">MAGSTDDHKIFNDPIHGHISLHPACVAIVDTQQFQRLRYIKQLGVCYYVYPGASHNRFEHSIGVCYLAGQLLRSIKDNQPKLVDAIRDKDILCVEIAGLCHDLGHGPFSHLFDQKFMPAATGREWKHEDASALMFDYLIEKNKLMKDDGVLKKYGLDAQDIKFIKEQIVGPPAGIEGEWQMEGRPKEKGFLYEVVANKRNGIDVDKWDYFARDCHHLGIANSFDHARVMKFARALQDKGNWQICVRDKLIDDIYQMFLTRYKLHCYAYQHKVNCAIDLMMTDALVAANEECLVRGKRMSDCVDDMACYMHLNDGILHKILDSDSDSDKMKRSREILQRIWERDLYICVGESKSIVPKGRKWDVTVIKEQLQKILSEGMSVSVPLADFCVQVAKWNFGMKERNPIKTLKVYCKSEPDKAVDAPEPGLLIKPSVFEEIKIRVYSCTKDDAKRRSIREAFQRWLQDEGLCDS</sequence>
<dbReference type="SUPFAM" id="SSF109604">
    <property type="entry name" value="HD-domain/PDEase-like"/>
    <property type="match status" value="1"/>
</dbReference>
<dbReference type="GeneID" id="101863959"/>
<evidence type="ECO:0000313" key="3">
    <source>
        <dbReference type="Proteomes" id="UP000694888"/>
    </source>
</evidence>
<dbReference type="PANTHER" id="PTHR11373">
    <property type="entry name" value="DEOXYNUCLEOSIDE TRIPHOSPHATE TRIPHOSPHOHYDROLASE"/>
    <property type="match status" value="1"/>
</dbReference>
<protein>
    <submittedName>
        <fullName evidence="4">Deoxynucleoside triphosphate triphosphohydrolase SAMHD1</fullName>
    </submittedName>
</protein>
<dbReference type="PANTHER" id="PTHR11373:SF4">
    <property type="entry name" value="DEOXYNUCLEOSIDE TRIPHOSPHATE TRIPHOSPHOHYDROLASE SAMHD1"/>
    <property type="match status" value="1"/>
</dbReference>
<evidence type="ECO:0000256" key="1">
    <source>
        <dbReference type="ARBA" id="ARBA00005776"/>
    </source>
</evidence>
<comment type="similarity">
    <text evidence="1">Belongs to the SAMHD1 family.</text>
</comment>
<dbReference type="Pfam" id="PF01966">
    <property type="entry name" value="HD"/>
    <property type="match status" value="1"/>
</dbReference>